<protein>
    <submittedName>
        <fullName evidence="9">Cytochrome P450</fullName>
    </submittedName>
</protein>
<comment type="similarity">
    <text evidence="2">Belongs to the cytochrome P450 family.</text>
</comment>
<dbReference type="Pfam" id="PF00067">
    <property type="entry name" value="p450"/>
    <property type="match status" value="1"/>
</dbReference>
<dbReference type="AlphaFoldDB" id="A0AAD6I350"/>
<evidence type="ECO:0000313" key="9">
    <source>
        <dbReference type="EMBL" id="KAJ6029915.1"/>
    </source>
</evidence>
<comment type="cofactor">
    <cofactor evidence="1 8">
        <name>heme</name>
        <dbReference type="ChEBI" id="CHEBI:30413"/>
    </cofactor>
</comment>
<dbReference type="GO" id="GO:0004497">
    <property type="term" value="F:monooxygenase activity"/>
    <property type="evidence" value="ECO:0007669"/>
    <property type="project" value="UniProtKB-KW"/>
</dbReference>
<evidence type="ECO:0000256" key="2">
    <source>
        <dbReference type="ARBA" id="ARBA00010617"/>
    </source>
</evidence>
<dbReference type="GO" id="GO:0020037">
    <property type="term" value="F:heme binding"/>
    <property type="evidence" value="ECO:0007669"/>
    <property type="project" value="InterPro"/>
</dbReference>
<proteinExistence type="inferred from homology"/>
<keyword evidence="3 8" id="KW-0349">Heme</keyword>
<keyword evidence="4 8" id="KW-0479">Metal-binding</keyword>
<dbReference type="PRINTS" id="PR00385">
    <property type="entry name" value="P450"/>
</dbReference>
<dbReference type="InterPro" id="IPR036396">
    <property type="entry name" value="Cyt_P450_sf"/>
</dbReference>
<keyword evidence="5" id="KW-0560">Oxidoreductase</keyword>
<name>A0AAD6I350_PENCN</name>
<evidence type="ECO:0000313" key="10">
    <source>
        <dbReference type="Proteomes" id="UP001219568"/>
    </source>
</evidence>
<accession>A0AAD6I350</accession>
<dbReference type="GO" id="GO:0016705">
    <property type="term" value="F:oxidoreductase activity, acting on paired donors, with incorporation or reduction of molecular oxygen"/>
    <property type="evidence" value="ECO:0007669"/>
    <property type="project" value="InterPro"/>
</dbReference>
<dbReference type="Gene3D" id="1.10.630.10">
    <property type="entry name" value="Cytochrome P450"/>
    <property type="match status" value="1"/>
</dbReference>
<reference evidence="9" key="2">
    <citation type="submission" date="2023-01" db="EMBL/GenBank/DDBJ databases">
        <authorList>
            <person name="Petersen C."/>
        </authorList>
    </citation>
    <scope>NUCLEOTIDE SEQUENCE</scope>
    <source>
        <strain evidence="9">IBT 15450</strain>
    </source>
</reference>
<dbReference type="InterPro" id="IPR050364">
    <property type="entry name" value="Cytochrome_P450_fung"/>
</dbReference>
<evidence type="ECO:0000256" key="3">
    <source>
        <dbReference type="ARBA" id="ARBA00022617"/>
    </source>
</evidence>
<dbReference type="PANTHER" id="PTHR46300:SF1">
    <property type="entry name" value="P450, PUTATIVE (EUROFUNG)-RELATED"/>
    <property type="match status" value="1"/>
</dbReference>
<organism evidence="9 10">
    <name type="scientific">Penicillium canescens</name>
    <dbReference type="NCBI Taxonomy" id="5083"/>
    <lineage>
        <taxon>Eukaryota</taxon>
        <taxon>Fungi</taxon>
        <taxon>Dikarya</taxon>
        <taxon>Ascomycota</taxon>
        <taxon>Pezizomycotina</taxon>
        <taxon>Eurotiomycetes</taxon>
        <taxon>Eurotiomycetidae</taxon>
        <taxon>Eurotiales</taxon>
        <taxon>Aspergillaceae</taxon>
        <taxon>Penicillium</taxon>
    </lineage>
</organism>
<dbReference type="PANTHER" id="PTHR46300">
    <property type="entry name" value="P450, PUTATIVE (EUROFUNG)-RELATED-RELATED"/>
    <property type="match status" value="1"/>
</dbReference>
<dbReference type="EMBL" id="JAQJZL010000014">
    <property type="protein sequence ID" value="KAJ6029915.1"/>
    <property type="molecule type" value="Genomic_DNA"/>
</dbReference>
<comment type="caution">
    <text evidence="9">The sequence shown here is derived from an EMBL/GenBank/DDBJ whole genome shotgun (WGS) entry which is preliminary data.</text>
</comment>
<evidence type="ECO:0000256" key="8">
    <source>
        <dbReference type="PIRSR" id="PIRSR602401-1"/>
    </source>
</evidence>
<evidence type="ECO:0000256" key="7">
    <source>
        <dbReference type="ARBA" id="ARBA00023033"/>
    </source>
</evidence>
<keyword evidence="10" id="KW-1185">Reference proteome</keyword>
<evidence type="ECO:0000256" key="5">
    <source>
        <dbReference type="ARBA" id="ARBA00023002"/>
    </source>
</evidence>
<dbReference type="Proteomes" id="UP001219568">
    <property type="component" value="Unassembled WGS sequence"/>
</dbReference>
<dbReference type="InterPro" id="IPR001128">
    <property type="entry name" value="Cyt_P450"/>
</dbReference>
<keyword evidence="7" id="KW-0503">Monooxygenase</keyword>
<dbReference type="InterPro" id="IPR002401">
    <property type="entry name" value="Cyt_P450_E_grp-I"/>
</dbReference>
<gene>
    <name evidence="9" type="ORF">N7460_010181</name>
</gene>
<dbReference type="GO" id="GO:0005506">
    <property type="term" value="F:iron ion binding"/>
    <property type="evidence" value="ECO:0007669"/>
    <property type="project" value="InterPro"/>
</dbReference>
<dbReference type="PRINTS" id="PR00463">
    <property type="entry name" value="EP450I"/>
</dbReference>
<dbReference type="SUPFAM" id="SSF48264">
    <property type="entry name" value="Cytochrome P450"/>
    <property type="match status" value="1"/>
</dbReference>
<keyword evidence="6 8" id="KW-0408">Iron</keyword>
<evidence type="ECO:0000256" key="4">
    <source>
        <dbReference type="ARBA" id="ARBA00022723"/>
    </source>
</evidence>
<evidence type="ECO:0000256" key="6">
    <source>
        <dbReference type="ARBA" id="ARBA00023004"/>
    </source>
</evidence>
<feature type="binding site" description="axial binding residue" evidence="8">
    <location>
        <position position="173"/>
    </location>
    <ligand>
        <name>heme</name>
        <dbReference type="ChEBI" id="CHEBI:30413"/>
    </ligand>
    <ligandPart>
        <name>Fe</name>
        <dbReference type="ChEBI" id="CHEBI:18248"/>
    </ligandPart>
</feature>
<sequence length="211" mass="24152">MNLALESGSWNLVRELVGKNEMNDFSWEQLCYIVDELDVGTHITTAIALSIFVMVCLQHPDAVSRAQRDLDSVVGPNRLPEFDDIENLPYMHAFINEMLRWQPVTPFGAPHGLTTDDEYMGYRIPKDAIILPHHWSIGRSPEVHGDPEVFRPERWLEHPDTPLAAFSISRRACSGQRVARNTLFIVISRCLWAYDVVCPKQGVEVTNIRRR</sequence>
<dbReference type="GO" id="GO:0043386">
    <property type="term" value="P:mycotoxin biosynthetic process"/>
    <property type="evidence" value="ECO:0007669"/>
    <property type="project" value="UniProtKB-ARBA"/>
</dbReference>
<evidence type="ECO:0000256" key="1">
    <source>
        <dbReference type="ARBA" id="ARBA00001971"/>
    </source>
</evidence>
<reference evidence="9" key="1">
    <citation type="journal article" date="2023" name="IMA Fungus">
        <title>Comparative genomic study of the Penicillium genus elucidates a diverse pangenome and 15 lateral gene transfer events.</title>
        <authorList>
            <person name="Petersen C."/>
            <person name="Sorensen T."/>
            <person name="Nielsen M.R."/>
            <person name="Sondergaard T.E."/>
            <person name="Sorensen J.L."/>
            <person name="Fitzpatrick D.A."/>
            <person name="Frisvad J.C."/>
            <person name="Nielsen K.L."/>
        </authorList>
    </citation>
    <scope>NUCLEOTIDE SEQUENCE</scope>
    <source>
        <strain evidence="9">IBT 15450</strain>
    </source>
</reference>